<dbReference type="Proteomes" id="UP000449710">
    <property type="component" value="Unassembled WGS sequence"/>
</dbReference>
<sequence length="518" mass="56183">MGIKSHVKKNAYYDSAVLMQVTKELKKSDDIKEVIVGMGTPLNKELAGNLGLLTEEVKESTQNDFFVSLEGADSVDMDEVLTKITELLNKKKASGDQDYRPATLKSALKVMPEANLALFSIPGEYAYDEVMKALDEDLHVMLFSDNVTMDEEKKLKDYAKEKGLLMMGPDCGTAIINHTPLAFANVIKPGNIGIVGASGTGTQEVSVLIDKFGGGTSQVIGTGGRDLKEEIGGTMMLMGLDALEADDETKVIVLISKPPHESVAKKILERVKECKKPVVVDFIGGDTEMIKSYGAHACISLEDTAQKAVAVAKGETAKDFTGFTMDEGKIDEMVEKEVRQYSNKQKYVRGLYTGGTLADEAMMALSESLKGVYSNKPIAPEFKLEDVFKSKENTVVDLGEDEFTVGKPHPMIDPSARVERMKQEGSDENVAVVLMDMVLGYGSHEDPAGEMIESIKQAKEAMESNGGHLTVVASVCGTEGDPQDLEASEEKLKEAGVILLPSNAQAVKFVDKIMKRIT</sequence>
<dbReference type="Gene3D" id="3.40.50.261">
    <property type="entry name" value="Succinyl-CoA synthetase domains"/>
    <property type="match status" value="2"/>
</dbReference>
<dbReference type="NCBIfam" id="NF004760">
    <property type="entry name" value="PRK06091.1"/>
    <property type="match status" value="1"/>
</dbReference>
<dbReference type="InterPro" id="IPR003781">
    <property type="entry name" value="CoA-bd"/>
</dbReference>
<proteinExistence type="predicted"/>
<feature type="domain" description="ATP-citrate synthase/succinyl-CoA ligase C-terminal" evidence="1">
    <location>
        <begin position="351"/>
        <end position="510"/>
    </location>
</feature>
<dbReference type="GO" id="GO:0006099">
    <property type="term" value="P:tricarboxylic acid cycle"/>
    <property type="evidence" value="ECO:0007669"/>
    <property type="project" value="TreeGrafter"/>
</dbReference>
<dbReference type="GO" id="GO:0004776">
    <property type="term" value="F:succinate-CoA ligase (GDP-forming) activity"/>
    <property type="evidence" value="ECO:0007669"/>
    <property type="project" value="TreeGrafter"/>
</dbReference>
<evidence type="ECO:0000313" key="4">
    <source>
        <dbReference type="Proteomes" id="UP000449710"/>
    </source>
</evidence>
<dbReference type="GO" id="GO:0009361">
    <property type="term" value="C:succinate-CoA ligase complex (ADP-forming)"/>
    <property type="evidence" value="ECO:0007669"/>
    <property type="project" value="TreeGrafter"/>
</dbReference>
<dbReference type="GO" id="GO:0004775">
    <property type="term" value="F:succinate-CoA ligase (ADP-forming) activity"/>
    <property type="evidence" value="ECO:0007669"/>
    <property type="project" value="TreeGrafter"/>
</dbReference>
<dbReference type="InterPro" id="IPR016102">
    <property type="entry name" value="Succinyl-CoA_synth-like"/>
</dbReference>
<dbReference type="Pfam" id="PF02629">
    <property type="entry name" value="CoA_binding"/>
    <property type="match status" value="1"/>
</dbReference>
<evidence type="ECO:0000313" key="3">
    <source>
        <dbReference type="EMBL" id="NBG89258.1"/>
    </source>
</evidence>
<comment type="caution">
    <text evidence="3">The sequence shown here is derived from an EMBL/GenBank/DDBJ whole genome shotgun (WGS) entry which is preliminary data.</text>
</comment>
<dbReference type="PANTHER" id="PTHR11117">
    <property type="entry name" value="SUCCINYL-COA LIGASE SUBUNIT ALPHA"/>
    <property type="match status" value="1"/>
</dbReference>
<name>A0AA43XLY7_9CLOT</name>
<dbReference type="Pfam" id="PF00549">
    <property type="entry name" value="Ligase_CoA"/>
    <property type="match status" value="1"/>
</dbReference>
<dbReference type="EMBL" id="SUMG01000020">
    <property type="protein sequence ID" value="NBG89258.1"/>
    <property type="molecule type" value="Genomic_DNA"/>
</dbReference>
<dbReference type="SUPFAM" id="SSF52210">
    <property type="entry name" value="Succinyl-CoA synthetase domains"/>
    <property type="match status" value="2"/>
</dbReference>
<dbReference type="Gene3D" id="3.40.50.720">
    <property type="entry name" value="NAD(P)-binding Rossmann-like Domain"/>
    <property type="match status" value="1"/>
</dbReference>
<dbReference type="AlphaFoldDB" id="A0AA43XLY7"/>
<protein>
    <submittedName>
        <fullName evidence="3">Acyl-CoA synthetase FdrA</fullName>
    </submittedName>
</protein>
<evidence type="ECO:0000259" key="1">
    <source>
        <dbReference type="Pfam" id="PF00549"/>
    </source>
</evidence>
<dbReference type="GO" id="GO:0005829">
    <property type="term" value="C:cytosol"/>
    <property type="evidence" value="ECO:0007669"/>
    <property type="project" value="TreeGrafter"/>
</dbReference>
<feature type="domain" description="CoA-binding" evidence="2">
    <location>
        <begin position="188"/>
        <end position="282"/>
    </location>
</feature>
<dbReference type="RefSeq" id="WP_160722744.1">
    <property type="nucleotide sequence ID" value="NZ_SUMG01000020.1"/>
</dbReference>
<keyword evidence="4" id="KW-1185">Reference proteome</keyword>
<evidence type="ECO:0000259" key="2">
    <source>
        <dbReference type="Pfam" id="PF02629"/>
    </source>
</evidence>
<gene>
    <name evidence="3" type="primary">fdrA</name>
    <name evidence="3" type="ORF">ISALK_12235</name>
</gene>
<dbReference type="PANTHER" id="PTHR11117:SF24">
    <property type="entry name" value="PROTEIN FDRA"/>
    <property type="match status" value="1"/>
</dbReference>
<dbReference type="InterPro" id="IPR005811">
    <property type="entry name" value="SUCC_ACL_C"/>
</dbReference>
<accession>A0AA43XLY7</accession>
<organism evidence="3 4">
    <name type="scientific">Isachenkonia alkalipeptolytica</name>
    <dbReference type="NCBI Taxonomy" id="2565777"/>
    <lineage>
        <taxon>Bacteria</taxon>
        <taxon>Bacillati</taxon>
        <taxon>Bacillota</taxon>
        <taxon>Clostridia</taxon>
        <taxon>Eubacteriales</taxon>
        <taxon>Clostridiaceae</taxon>
        <taxon>Isachenkonia</taxon>
    </lineage>
</organism>
<reference evidence="3 4" key="1">
    <citation type="submission" date="2019-04" db="EMBL/GenBank/DDBJ databases">
        <title>Isachenkonia alkalipeptolytica gen. nov. sp. nov. a new anaerobic, alkiliphilic organothrophic bacterium capable to reduce synthesized ferrihydrite isolated from a soda lake.</title>
        <authorList>
            <person name="Toshchakov S.V."/>
            <person name="Zavarzina D.G."/>
            <person name="Zhilina T.N."/>
            <person name="Kostrikina N.A."/>
            <person name="Kublanov I.V."/>
        </authorList>
    </citation>
    <scope>NUCLEOTIDE SEQUENCE [LARGE SCALE GENOMIC DNA]</scope>
    <source>
        <strain evidence="3 4">Z-1701</strain>
    </source>
</reference>